<dbReference type="PANTHER" id="PTHR33164:SF101">
    <property type="entry name" value="TRANSCRIPTIONAL REPRESSOR MPRA"/>
    <property type="match status" value="1"/>
</dbReference>
<dbReference type="Pfam" id="PF12802">
    <property type="entry name" value="MarR_2"/>
    <property type="match status" value="1"/>
</dbReference>
<dbReference type="KEGG" id="rul:UC8_11580"/>
<dbReference type="PANTHER" id="PTHR33164">
    <property type="entry name" value="TRANSCRIPTIONAL REGULATOR, MARR FAMILY"/>
    <property type="match status" value="1"/>
</dbReference>
<dbReference type="GO" id="GO:0003700">
    <property type="term" value="F:DNA-binding transcription factor activity"/>
    <property type="evidence" value="ECO:0007669"/>
    <property type="project" value="InterPro"/>
</dbReference>
<dbReference type="AlphaFoldDB" id="A0A5B9QJB1"/>
<dbReference type="GO" id="GO:0006950">
    <property type="term" value="P:response to stress"/>
    <property type="evidence" value="ECO:0007669"/>
    <property type="project" value="TreeGrafter"/>
</dbReference>
<sequence>METTPPTDLAAELGKQNGFACLQEETYLNLVRTHEPLQAEFARFFKSHGISDAQYNALRILRGAGRPLQVYQIAEQMISQQTDISRLIHRLHAADLIRRERCSEDRRVVWVQLTDKAKRLLKKMDQPLRQLHASQFPSLSSKELKTLNDLLFKARQAAGS</sequence>
<keyword evidence="3" id="KW-1185">Reference proteome</keyword>
<dbReference type="InterPro" id="IPR036388">
    <property type="entry name" value="WH-like_DNA-bd_sf"/>
</dbReference>
<accession>A0A5B9QJB1</accession>
<gene>
    <name evidence="2" type="primary">mgrA</name>
    <name evidence="2" type="ORF">UC8_11580</name>
</gene>
<dbReference type="PRINTS" id="PR00598">
    <property type="entry name" value="HTHMARR"/>
</dbReference>
<feature type="domain" description="HTH marR-type" evidence="1">
    <location>
        <begin position="23"/>
        <end position="156"/>
    </location>
</feature>
<dbReference type="Gene3D" id="1.10.10.10">
    <property type="entry name" value="Winged helix-like DNA-binding domain superfamily/Winged helix DNA-binding domain"/>
    <property type="match status" value="1"/>
</dbReference>
<dbReference type="Proteomes" id="UP000325286">
    <property type="component" value="Chromosome"/>
</dbReference>
<dbReference type="EMBL" id="CP042914">
    <property type="protein sequence ID" value="QEG39197.1"/>
    <property type="molecule type" value="Genomic_DNA"/>
</dbReference>
<evidence type="ECO:0000313" key="2">
    <source>
        <dbReference type="EMBL" id="QEG39197.1"/>
    </source>
</evidence>
<dbReference type="InterPro" id="IPR000835">
    <property type="entry name" value="HTH_MarR-typ"/>
</dbReference>
<dbReference type="SUPFAM" id="SSF46785">
    <property type="entry name" value="Winged helix' DNA-binding domain"/>
    <property type="match status" value="1"/>
</dbReference>
<evidence type="ECO:0000313" key="3">
    <source>
        <dbReference type="Proteomes" id="UP000325286"/>
    </source>
</evidence>
<dbReference type="SMART" id="SM00347">
    <property type="entry name" value="HTH_MARR"/>
    <property type="match status" value="1"/>
</dbReference>
<dbReference type="InterPro" id="IPR036390">
    <property type="entry name" value="WH_DNA-bd_sf"/>
</dbReference>
<evidence type="ECO:0000259" key="1">
    <source>
        <dbReference type="PROSITE" id="PS50995"/>
    </source>
</evidence>
<name>A0A5B9QJB1_9BACT</name>
<proteinExistence type="predicted"/>
<organism evidence="2 3">
    <name type="scientific">Roseimaritima ulvae</name>
    <dbReference type="NCBI Taxonomy" id="980254"/>
    <lineage>
        <taxon>Bacteria</taxon>
        <taxon>Pseudomonadati</taxon>
        <taxon>Planctomycetota</taxon>
        <taxon>Planctomycetia</taxon>
        <taxon>Pirellulales</taxon>
        <taxon>Pirellulaceae</taxon>
        <taxon>Roseimaritima</taxon>
    </lineage>
</organism>
<dbReference type="OrthoDB" id="9799747at2"/>
<dbReference type="InterPro" id="IPR039422">
    <property type="entry name" value="MarR/SlyA-like"/>
</dbReference>
<protein>
    <submittedName>
        <fullName evidence="2">HTH-type transcriptional regulator MgrA</fullName>
    </submittedName>
</protein>
<dbReference type="RefSeq" id="WP_068138402.1">
    <property type="nucleotide sequence ID" value="NZ_CP042914.1"/>
</dbReference>
<dbReference type="PROSITE" id="PS50995">
    <property type="entry name" value="HTH_MARR_2"/>
    <property type="match status" value="1"/>
</dbReference>
<reference evidence="2 3" key="1">
    <citation type="submission" date="2019-08" db="EMBL/GenBank/DDBJ databases">
        <title>Deep-cultivation of Planctomycetes and their phenomic and genomic characterization uncovers novel biology.</title>
        <authorList>
            <person name="Wiegand S."/>
            <person name="Jogler M."/>
            <person name="Boedeker C."/>
            <person name="Pinto D."/>
            <person name="Vollmers J."/>
            <person name="Rivas-Marin E."/>
            <person name="Kohn T."/>
            <person name="Peeters S.H."/>
            <person name="Heuer A."/>
            <person name="Rast P."/>
            <person name="Oberbeckmann S."/>
            <person name="Bunk B."/>
            <person name="Jeske O."/>
            <person name="Meyerdierks A."/>
            <person name="Storesund J.E."/>
            <person name="Kallscheuer N."/>
            <person name="Luecker S."/>
            <person name="Lage O.M."/>
            <person name="Pohl T."/>
            <person name="Merkel B.J."/>
            <person name="Hornburger P."/>
            <person name="Mueller R.-W."/>
            <person name="Bruemmer F."/>
            <person name="Labrenz M."/>
            <person name="Spormann A.M."/>
            <person name="Op den Camp H."/>
            <person name="Overmann J."/>
            <person name="Amann R."/>
            <person name="Jetten M.S.M."/>
            <person name="Mascher T."/>
            <person name="Medema M.H."/>
            <person name="Devos D.P."/>
            <person name="Kaster A.-K."/>
            <person name="Ovreas L."/>
            <person name="Rohde M."/>
            <person name="Galperin M.Y."/>
            <person name="Jogler C."/>
        </authorList>
    </citation>
    <scope>NUCLEOTIDE SEQUENCE [LARGE SCALE GENOMIC DNA]</scope>
    <source>
        <strain evidence="2 3">UC8</strain>
    </source>
</reference>